<dbReference type="Proteomes" id="UP000692954">
    <property type="component" value="Unassembled WGS sequence"/>
</dbReference>
<comment type="caution">
    <text evidence="1">The sequence shown here is derived from an EMBL/GenBank/DDBJ whole genome shotgun (WGS) entry which is preliminary data.</text>
</comment>
<proteinExistence type="predicted"/>
<dbReference type="EMBL" id="CAJJDN010000173">
    <property type="protein sequence ID" value="CAD8127166.1"/>
    <property type="molecule type" value="Genomic_DNA"/>
</dbReference>
<evidence type="ECO:0000313" key="1">
    <source>
        <dbReference type="EMBL" id="CAD8127166.1"/>
    </source>
</evidence>
<dbReference type="OrthoDB" id="292739at2759"/>
<evidence type="ECO:0000313" key="2">
    <source>
        <dbReference type="Proteomes" id="UP000692954"/>
    </source>
</evidence>
<reference evidence="1" key="1">
    <citation type="submission" date="2021-01" db="EMBL/GenBank/DDBJ databases">
        <authorList>
            <consortium name="Genoscope - CEA"/>
            <person name="William W."/>
        </authorList>
    </citation>
    <scope>NUCLEOTIDE SEQUENCE</scope>
</reference>
<dbReference type="AlphaFoldDB" id="A0A8S1RFT9"/>
<protein>
    <submittedName>
        <fullName evidence="1">Uncharacterized protein</fullName>
    </submittedName>
</protein>
<name>A0A8S1RFT9_9CILI</name>
<gene>
    <name evidence="1" type="ORF">PSON_ATCC_30995.1.T1730089</name>
</gene>
<keyword evidence="2" id="KW-1185">Reference proteome</keyword>
<sequence>MLKKQKQLIENPTNDFSVCPTNKLTLSSLDKPLFPTPWRGYKHYNIQTPTILINQTDRVQEISYQIDKLKPRYSRSLTKNRKKYLDETEQNVYDLKPMEKQILNGSRLKFNEDLSMNLYLEPPKPPLLLPHITESVKVGSITISKVVALPKYLDPPKSRRLGFKKLPEYSIRRFSHVDDLVERVRLQQVDILKKYQAKSFSKDIQNKLKDELFIILKQFE</sequence>
<organism evidence="1 2">
    <name type="scientific">Paramecium sonneborni</name>
    <dbReference type="NCBI Taxonomy" id="65129"/>
    <lineage>
        <taxon>Eukaryota</taxon>
        <taxon>Sar</taxon>
        <taxon>Alveolata</taxon>
        <taxon>Ciliophora</taxon>
        <taxon>Intramacronucleata</taxon>
        <taxon>Oligohymenophorea</taxon>
        <taxon>Peniculida</taxon>
        <taxon>Parameciidae</taxon>
        <taxon>Paramecium</taxon>
    </lineage>
</organism>
<accession>A0A8S1RFT9</accession>